<protein>
    <submittedName>
        <fullName evidence="1">Unannotated protein</fullName>
    </submittedName>
</protein>
<evidence type="ECO:0000313" key="1">
    <source>
        <dbReference type="EMBL" id="CAB4738455.1"/>
    </source>
</evidence>
<accession>A0A6J6SUR8</accession>
<proteinExistence type="predicted"/>
<sequence>MDTSAAIIKMLEKAGLVTDVKWPSAERVARKRAKPVPAAASPSS</sequence>
<gene>
    <name evidence="1" type="ORF">UFOPK2786_00634</name>
</gene>
<reference evidence="1" key="1">
    <citation type="submission" date="2020-05" db="EMBL/GenBank/DDBJ databases">
        <authorList>
            <person name="Chiriac C."/>
            <person name="Salcher M."/>
            <person name="Ghai R."/>
            <person name="Kavagutti S V."/>
        </authorList>
    </citation>
    <scope>NUCLEOTIDE SEQUENCE</scope>
</reference>
<dbReference type="AlphaFoldDB" id="A0A6J6SUR8"/>
<dbReference type="EMBL" id="CAEZYW010000076">
    <property type="protein sequence ID" value="CAB4738455.1"/>
    <property type="molecule type" value="Genomic_DNA"/>
</dbReference>
<name>A0A6J6SUR8_9ZZZZ</name>
<organism evidence="1">
    <name type="scientific">freshwater metagenome</name>
    <dbReference type="NCBI Taxonomy" id="449393"/>
    <lineage>
        <taxon>unclassified sequences</taxon>
        <taxon>metagenomes</taxon>
        <taxon>ecological metagenomes</taxon>
    </lineage>
</organism>